<dbReference type="PANTHER" id="PTHR42756">
    <property type="entry name" value="TRANSCRIPTIONAL REGULATOR, MARR"/>
    <property type="match status" value="1"/>
</dbReference>
<dbReference type="GO" id="GO:0003700">
    <property type="term" value="F:DNA-binding transcription factor activity"/>
    <property type="evidence" value="ECO:0007669"/>
    <property type="project" value="InterPro"/>
</dbReference>
<dbReference type="EMBL" id="LFTY01000002">
    <property type="protein sequence ID" value="KMW59199.1"/>
    <property type="molecule type" value="Genomic_DNA"/>
</dbReference>
<dbReference type="PANTHER" id="PTHR42756:SF1">
    <property type="entry name" value="TRANSCRIPTIONAL REPRESSOR OF EMRAB OPERON"/>
    <property type="match status" value="1"/>
</dbReference>
<accession>A0A0J9EBY6</accession>
<dbReference type="PATRIC" id="fig|1675527.3.peg.4380"/>
<keyword evidence="6" id="KW-1185">Reference proteome</keyword>
<keyword evidence="1" id="KW-0805">Transcription regulation</keyword>
<dbReference type="PROSITE" id="PS50995">
    <property type="entry name" value="HTH_MARR_2"/>
    <property type="match status" value="1"/>
</dbReference>
<dbReference type="InterPro" id="IPR036390">
    <property type="entry name" value="WH_DNA-bd_sf"/>
</dbReference>
<evidence type="ECO:0000256" key="3">
    <source>
        <dbReference type="ARBA" id="ARBA00023163"/>
    </source>
</evidence>
<evidence type="ECO:0000313" key="6">
    <source>
        <dbReference type="Proteomes" id="UP000037178"/>
    </source>
</evidence>
<evidence type="ECO:0000259" key="4">
    <source>
        <dbReference type="PROSITE" id="PS50995"/>
    </source>
</evidence>
<evidence type="ECO:0000313" key="5">
    <source>
        <dbReference type="EMBL" id="KMW59199.1"/>
    </source>
</evidence>
<name>A0A0J9EBY6_9RHOB</name>
<keyword evidence="2" id="KW-0238">DNA-binding</keyword>
<dbReference type="AlphaFoldDB" id="A0A0J9EBY6"/>
<dbReference type="SMART" id="SM00347">
    <property type="entry name" value="HTH_MARR"/>
    <property type="match status" value="1"/>
</dbReference>
<evidence type="ECO:0000256" key="1">
    <source>
        <dbReference type="ARBA" id="ARBA00023015"/>
    </source>
</evidence>
<dbReference type="Gene3D" id="1.10.10.10">
    <property type="entry name" value="Winged helix-like DNA-binding domain superfamily/Winged helix DNA-binding domain"/>
    <property type="match status" value="1"/>
</dbReference>
<gene>
    <name evidence="5" type="ORF">AIOL_004180</name>
</gene>
<dbReference type="InterPro" id="IPR036388">
    <property type="entry name" value="WH-like_DNA-bd_sf"/>
</dbReference>
<dbReference type="RefSeq" id="WP_049644709.1">
    <property type="nucleotide sequence ID" value="NZ_LFTY01000002.1"/>
</dbReference>
<dbReference type="Pfam" id="PF01047">
    <property type="entry name" value="MarR"/>
    <property type="match status" value="1"/>
</dbReference>
<protein>
    <submittedName>
        <fullName evidence="5">Transcriptional regulator, MarR family</fullName>
    </submittedName>
</protein>
<dbReference type="OrthoDB" id="7868207at2"/>
<keyword evidence="3" id="KW-0804">Transcription</keyword>
<dbReference type="InterPro" id="IPR000835">
    <property type="entry name" value="HTH_MarR-typ"/>
</dbReference>
<dbReference type="GO" id="GO:0003677">
    <property type="term" value="F:DNA binding"/>
    <property type="evidence" value="ECO:0007669"/>
    <property type="project" value="UniProtKB-KW"/>
</dbReference>
<comment type="caution">
    <text evidence="5">The sequence shown here is derived from an EMBL/GenBank/DDBJ whole genome shotgun (WGS) entry which is preliminary data.</text>
</comment>
<sequence length="133" mass="14808">MRIAVSVDRLMRRIHGQLQQKAPAVDVENVGPWGGMILMTLADLGEAPILELAQHMARDKSQMTRKLSELERKGLVERHTSEGDARVRLMRLTPRGAELVQDLQGVLGDVLDGLLTGFSAEERARFLALLEKL</sequence>
<proteinExistence type="predicted"/>
<organism evidence="5 6">
    <name type="scientific">Candidatus Rhodobacter oscarellae</name>
    <dbReference type="NCBI Taxonomy" id="1675527"/>
    <lineage>
        <taxon>Bacteria</taxon>
        <taxon>Pseudomonadati</taxon>
        <taxon>Pseudomonadota</taxon>
        <taxon>Alphaproteobacteria</taxon>
        <taxon>Rhodobacterales</taxon>
        <taxon>Rhodobacter group</taxon>
        <taxon>Rhodobacter</taxon>
    </lineage>
</organism>
<evidence type="ECO:0000256" key="2">
    <source>
        <dbReference type="ARBA" id="ARBA00023125"/>
    </source>
</evidence>
<feature type="domain" description="HTH marR-type" evidence="4">
    <location>
        <begin position="1"/>
        <end position="133"/>
    </location>
</feature>
<dbReference type="PRINTS" id="PR00598">
    <property type="entry name" value="HTHMARR"/>
</dbReference>
<dbReference type="SUPFAM" id="SSF46785">
    <property type="entry name" value="Winged helix' DNA-binding domain"/>
    <property type="match status" value="1"/>
</dbReference>
<dbReference type="STRING" id="1675527.AIOL_004180"/>
<reference evidence="5 6" key="1">
    <citation type="submission" date="2015-06" db="EMBL/GenBank/DDBJ databases">
        <title>Draft genome sequence of an Alphaproteobacteria species associated to the Mediterranean sponge Oscarella lobularis.</title>
        <authorList>
            <person name="Jourda C."/>
            <person name="Santini S."/>
            <person name="Claverie J.-M."/>
        </authorList>
    </citation>
    <scope>NUCLEOTIDE SEQUENCE [LARGE SCALE GENOMIC DNA]</scope>
    <source>
        <strain evidence="5">IGS</strain>
    </source>
</reference>
<dbReference type="Proteomes" id="UP000037178">
    <property type="component" value="Unassembled WGS sequence"/>
</dbReference>